<name>A0A4P2VHQ4_FLUSA</name>
<dbReference type="SUPFAM" id="SSF51182">
    <property type="entry name" value="RmlC-like cupins"/>
    <property type="match status" value="1"/>
</dbReference>
<accession>A0A4P2VHQ4</accession>
<dbReference type="InterPro" id="IPR014710">
    <property type="entry name" value="RmlC-like_jellyroll"/>
</dbReference>
<sequence length="104" mass="11390">MPIKRTILKNDKSIFIVKLNLDANDFIAEHSSSAIVTATVTSGLGIFNVGGIENKICQGSFIFMNPDEKHSIQAFESLELIVHHINISHKVSIEAGHICGMTKN</sequence>
<proteinExistence type="predicted"/>
<dbReference type="KEGG" id="sbf:JCM31447_07120"/>
<evidence type="ECO:0008006" key="3">
    <source>
        <dbReference type="Google" id="ProtNLM"/>
    </source>
</evidence>
<organism evidence="1 2">
    <name type="scientific">Fluviispira sanaruensis</name>
    <dbReference type="NCBI Taxonomy" id="2493639"/>
    <lineage>
        <taxon>Bacteria</taxon>
        <taxon>Pseudomonadati</taxon>
        <taxon>Bdellovibrionota</taxon>
        <taxon>Oligoflexia</taxon>
        <taxon>Silvanigrellales</taxon>
        <taxon>Silvanigrellaceae</taxon>
        <taxon>Fluviispira</taxon>
    </lineage>
</organism>
<evidence type="ECO:0000313" key="2">
    <source>
        <dbReference type="Proteomes" id="UP000291236"/>
    </source>
</evidence>
<dbReference type="EMBL" id="AP019368">
    <property type="protein sequence ID" value="BBH52271.1"/>
    <property type="molecule type" value="Genomic_DNA"/>
</dbReference>
<protein>
    <recommendedName>
        <fullName evidence="3">AraC-type arabinose-binding/dimerisation domain-containing protein</fullName>
    </recommendedName>
</protein>
<dbReference type="Proteomes" id="UP000291236">
    <property type="component" value="Chromosome"/>
</dbReference>
<gene>
    <name evidence="1" type="ORF">JCM31447_07120</name>
</gene>
<dbReference type="RefSeq" id="WP_130606585.1">
    <property type="nucleotide sequence ID" value="NZ_AP019368.1"/>
</dbReference>
<dbReference type="Gene3D" id="2.60.120.10">
    <property type="entry name" value="Jelly Rolls"/>
    <property type="match status" value="1"/>
</dbReference>
<keyword evidence="2" id="KW-1185">Reference proteome</keyword>
<dbReference type="InterPro" id="IPR011051">
    <property type="entry name" value="RmlC_Cupin_sf"/>
</dbReference>
<evidence type="ECO:0000313" key="1">
    <source>
        <dbReference type="EMBL" id="BBH52271.1"/>
    </source>
</evidence>
<dbReference type="AlphaFoldDB" id="A0A4P2VHQ4"/>
<reference evidence="1 2" key="1">
    <citation type="submission" date="2018-12" db="EMBL/GenBank/DDBJ databases">
        <title>Rubrispira sanarue gen. nov., sp., nov., a member of the order Silvanigrellales, isolated from a brackish lake in Hamamatsu Japan.</title>
        <authorList>
            <person name="Maejima Y."/>
            <person name="Iino T."/>
            <person name="Muraguchi Y."/>
            <person name="Fukuda K."/>
            <person name="Nojiri H."/>
            <person name="Ohkuma M."/>
            <person name="Moriuchi R."/>
            <person name="Dohra H."/>
            <person name="Kimbara K."/>
            <person name="Shintani M."/>
        </authorList>
    </citation>
    <scope>NUCLEOTIDE SEQUENCE [LARGE SCALE GENOMIC DNA]</scope>
    <source>
        <strain evidence="1 2">RF1110005</strain>
    </source>
</reference>